<proteinExistence type="predicted"/>
<keyword evidence="4" id="KW-1185">Reference proteome</keyword>
<evidence type="ECO:0000313" key="3">
    <source>
        <dbReference type="EMBL" id="RJN31878.1"/>
    </source>
</evidence>
<feature type="region of interest" description="Disordered" evidence="1">
    <location>
        <begin position="338"/>
        <end position="359"/>
    </location>
</feature>
<evidence type="ECO:0000259" key="2">
    <source>
        <dbReference type="Pfam" id="PF20247"/>
    </source>
</evidence>
<evidence type="ECO:0000313" key="4">
    <source>
        <dbReference type="Proteomes" id="UP000266615"/>
    </source>
</evidence>
<dbReference type="Proteomes" id="UP000266615">
    <property type="component" value="Unassembled WGS sequence"/>
</dbReference>
<dbReference type="EMBL" id="QYZP01000002">
    <property type="protein sequence ID" value="RJN31878.1"/>
    <property type="molecule type" value="Genomic_DNA"/>
</dbReference>
<reference evidence="3 4" key="1">
    <citation type="submission" date="2018-09" db="EMBL/GenBank/DDBJ databases">
        <title>Nesterenkonia natronophila sp. nov., an alkaliphilic actinobacteriume isolated from a soda lake, and emended description of the genus Nesterenkonia.</title>
        <authorList>
            <person name="Menes R.J."/>
            <person name="Iriarte A."/>
        </authorList>
    </citation>
    <scope>NUCLEOTIDE SEQUENCE [LARGE SCALE GENOMIC DNA]</scope>
    <source>
        <strain evidence="3 4">M8</strain>
    </source>
</reference>
<dbReference type="Pfam" id="PF20247">
    <property type="entry name" value="DUF6602"/>
    <property type="match status" value="1"/>
</dbReference>
<comment type="caution">
    <text evidence="3">The sequence shown here is derived from an EMBL/GenBank/DDBJ whole genome shotgun (WGS) entry which is preliminary data.</text>
</comment>
<gene>
    <name evidence="3" type="ORF">D3250_07120</name>
</gene>
<accession>A0A3A4F221</accession>
<dbReference type="AlphaFoldDB" id="A0A3A4F221"/>
<evidence type="ECO:0000256" key="1">
    <source>
        <dbReference type="SAM" id="MobiDB-lite"/>
    </source>
</evidence>
<dbReference type="CDD" id="cd21173">
    <property type="entry name" value="NucC-like"/>
    <property type="match status" value="1"/>
</dbReference>
<protein>
    <recommendedName>
        <fullName evidence="2">DUF6602 domain-containing protein</fullName>
    </recommendedName>
</protein>
<dbReference type="RefSeq" id="WP_119902664.1">
    <property type="nucleotide sequence ID" value="NZ_QYZP01000002.1"/>
</dbReference>
<name>A0A3A4F221_9MICC</name>
<feature type="domain" description="DUF6602" evidence="2">
    <location>
        <begin position="27"/>
        <end position="132"/>
    </location>
</feature>
<organism evidence="3 4">
    <name type="scientific">Nesterenkonia natronophila</name>
    <dbReference type="NCBI Taxonomy" id="2174932"/>
    <lineage>
        <taxon>Bacteria</taxon>
        <taxon>Bacillati</taxon>
        <taxon>Actinomycetota</taxon>
        <taxon>Actinomycetes</taxon>
        <taxon>Micrococcales</taxon>
        <taxon>Micrococcaceae</taxon>
        <taxon>Nesterenkonia</taxon>
    </lineage>
</organism>
<sequence>MSRNDIEGLRATLRTTAESLRLELKNIRDNFDHNGIKGTSAEEKFHDFLRRHLPDSVGITSGEVVDVDGGRSGELDVILFDKPRTPMLFGEKGSRNHSVPVEGIIGVIEVKTRLKKHMVSDLIKSCQKVKTLQKKAFLPGGLVRKRERYGQTYTDMPVYYSVFAFESEGSYAGVFNDSQMEILPQERVDTVCYLDRGIGINATIDWETNQPHFSPWPTPNSIMGDTQDPERSLLHWFALLSTAVAQADTRPIDLTQYLGEDLQLAIHFPGGPAAQEFTEKGMKSIARKMGISEDILIRQSRGEPITLKEAVEVLRVNENYLAETDDMSEASRATLRLAKSIAKNDQRGASPSKSAHETS</sequence>
<dbReference type="OrthoDB" id="5188057at2"/>
<dbReference type="InterPro" id="IPR046537">
    <property type="entry name" value="DUF6602"/>
</dbReference>